<proteinExistence type="predicted"/>
<dbReference type="Proteomes" id="UP001458880">
    <property type="component" value="Unassembled WGS sequence"/>
</dbReference>
<name>A0AAW1JZW3_POPJA</name>
<evidence type="ECO:0000313" key="1">
    <source>
        <dbReference type="EMBL" id="KAK9710826.1"/>
    </source>
</evidence>
<keyword evidence="2" id="KW-1185">Reference proteome</keyword>
<protein>
    <submittedName>
        <fullName evidence="1">Uncharacterized protein</fullName>
    </submittedName>
</protein>
<evidence type="ECO:0000313" key="2">
    <source>
        <dbReference type="Proteomes" id="UP001458880"/>
    </source>
</evidence>
<dbReference type="AlphaFoldDB" id="A0AAW1JZW3"/>
<organism evidence="1 2">
    <name type="scientific">Popillia japonica</name>
    <name type="common">Japanese beetle</name>
    <dbReference type="NCBI Taxonomy" id="7064"/>
    <lineage>
        <taxon>Eukaryota</taxon>
        <taxon>Metazoa</taxon>
        <taxon>Ecdysozoa</taxon>
        <taxon>Arthropoda</taxon>
        <taxon>Hexapoda</taxon>
        <taxon>Insecta</taxon>
        <taxon>Pterygota</taxon>
        <taxon>Neoptera</taxon>
        <taxon>Endopterygota</taxon>
        <taxon>Coleoptera</taxon>
        <taxon>Polyphaga</taxon>
        <taxon>Scarabaeiformia</taxon>
        <taxon>Scarabaeidae</taxon>
        <taxon>Rutelinae</taxon>
        <taxon>Popillia</taxon>
    </lineage>
</organism>
<dbReference type="EMBL" id="JASPKY010000288">
    <property type="protein sequence ID" value="KAK9710826.1"/>
    <property type="molecule type" value="Genomic_DNA"/>
</dbReference>
<comment type="caution">
    <text evidence="1">The sequence shown here is derived from an EMBL/GenBank/DDBJ whole genome shotgun (WGS) entry which is preliminary data.</text>
</comment>
<reference evidence="1 2" key="1">
    <citation type="journal article" date="2024" name="BMC Genomics">
        <title>De novo assembly and annotation of Popillia japonica's genome with initial clues to its potential as an invasive pest.</title>
        <authorList>
            <person name="Cucini C."/>
            <person name="Boschi S."/>
            <person name="Funari R."/>
            <person name="Cardaioli E."/>
            <person name="Iannotti N."/>
            <person name="Marturano G."/>
            <person name="Paoli F."/>
            <person name="Bruttini M."/>
            <person name="Carapelli A."/>
            <person name="Frati F."/>
            <person name="Nardi F."/>
        </authorList>
    </citation>
    <scope>NUCLEOTIDE SEQUENCE [LARGE SCALE GENOMIC DNA]</scope>
    <source>
        <strain evidence="1">DMR45628</strain>
    </source>
</reference>
<sequence length="130" mass="15317">MELFHCSRIVQLQSIQANPPVTYTQYPISIQLHRNRTGTCPPRRQLPVWGKVNSLSVVSEDHKSFVSPQTRWSVQNFVFLAIRIRERGEKNYGREGSDPDPFEDSDWEPDKICKWNRWRTQELENGIVFD</sequence>
<accession>A0AAW1JZW3</accession>
<gene>
    <name evidence="1" type="ORF">QE152_g25797</name>
</gene>